<accession>A0A0C9XWT8</accession>
<protein>
    <recommendedName>
        <fullName evidence="4">EGF-like domain-containing protein</fullName>
    </recommendedName>
</protein>
<sequence length="117" mass="11978">MKFSMALSMLLASGFIQTAVGLKCSSGCAACWQDNNSNGADIKIRCGGNMGENECGNNCPTGYSGLHCANASRCVCEDGNNCSELGPCQCGVQHFDGNGRTVGYQACGSVNADGTCS</sequence>
<gene>
    <name evidence="2" type="ORF">K443DRAFT_674614</name>
</gene>
<dbReference type="OrthoDB" id="3036279at2759"/>
<evidence type="ECO:0000256" key="1">
    <source>
        <dbReference type="SAM" id="SignalP"/>
    </source>
</evidence>
<feature type="signal peptide" evidence="1">
    <location>
        <begin position="1"/>
        <end position="21"/>
    </location>
</feature>
<evidence type="ECO:0000313" key="3">
    <source>
        <dbReference type="Proteomes" id="UP000054477"/>
    </source>
</evidence>
<reference evidence="3" key="2">
    <citation type="submission" date="2015-01" db="EMBL/GenBank/DDBJ databases">
        <title>Evolutionary Origins and Diversification of the Mycorrhizal Mutualists.</title>
        <authorList>
            <consortium name="DOE Joint Genome Institute"/>
            <consortium name="Mycorrhizal Genomics Consortium"/>
            <person name="Kohler A."/>
            <person name="Kuo A."/>
            <person name="Nagy L.G."/>
            <person name="Floudas D."/>
            <person name="Copeland A."/>
            <person name="Barry K.W."/>
            <person name="Cichocki N."/>
            <person name="Veneault-Fourrey C."/>
            <person name="LaButti K."/>
            <person name="Lindquist E.A."/>
            <person name="Lipzen A."/>
            <person name="Lundell T."/>
            <person name="Morin E."/>
            <person name="Murat C."/>
            <person name="Riley R."/>
            <person name="Ohm R."/>
            <person name="Sun H."/>
            <person name="Tunlid A."/>
            <person name="Henrissat B."/>
            <person name="Grigoriev I.V."/>
            <person name="Hibbett D.S."/>
            <person name="Martin F."/>
        </authorList>
    </citation>
    <scope>NUCLEOTIDE SEQUENCE [LARGE SCALE GENOMIC DNA]</scope>
    <source>
        <strain evidence="3">LaAM-08-1</strain>
    </source>
</reference>
<feature type="chain" id="PRO_5002223025" description="EGF-like domain-containing protein" evidence="1">
    <location>
        <begin position="22"/>
        <end position="117"/>
    </location>
</feature>
<proteinExistence type="predicted"/>
<dbReference type="AlphaFoldDB" id="A0A0C9XWT8"/>
<keyword evidence="3" id="KW-1185">Reference proteome</keyword>
<dbReference type="EMBL" id="KN838555">
    <property type="protein sequence ID" value="KIK06049.1"/>
    <property type="molecule type" value="Genomic_DNA"/>
</dbReference>
<dbReference type="Proteomes" id="UP000054477">
    <property type="component" value="Unassembled WGS sequence"/>
</dbReference>
<reference evidence="2 3" key="1">
    <citation type="submission" date="2014-04" db="EMBL/GenBank/DDBJ databases">
        <authorList>
            <consortium name="DOE Joint Genome Institute"/>
            <person name="Kuo A."/>
            <person name="Kohler A."/>
            <person name="Nagy L.G."/>
            <person name="Floudas D."/>
            <person name="Copeland A."/>
            <person name="Barry K.W."/>
            <person name="Cichocki N."/>
            <person name="Veneault-Fourrey C."/>
            <person name="LaButti K."/>
            <person name="Lindquist E.A."/>
            <person name="Lipzen A."/>
            <person name="Lundell T."/>
            <person name="Morin E."/>
            <person name="Murat C."/>
            <person name="Sun H."/>
            <person name="Tunlid A."/>
            <person name="Henrissat B."/>
            <person name="Grigoriev I.V."/>
            <person name="Hibbett D.S."/>
            <person name="Martin F."/>
            <person name="Nordberg H.P."/>
            <person name="Cantor M.N."/>
            <person name="Hua S.X."/>
        </authorList>
    </citation>
    <scope>NUCLEOTIDE SEQUENCE [LARGE SCALE GENOMIC DNA]</scope>
    <source>
        <strain evidence="2 3">LaAM-08-1</strain>
    </source>
</reference>
<evidence type="ECO:0008006" key="4">
    <source>
        <dbReference type="Google" id="ProtNLM"/>
    </source>
</evidence>
<evidence type="ECO:0000313" key="2">
    <source>
        <dbReference type="EMBL" id="KIK06049.1"/>
    </source>
</evidence>
<dbReference type="HOGENOM" id="CLU_150809_0_0_1"/>
<name>A0A0C9XWT8_9AGAR</name>
<keyword evidence="1" id="KW-0732">Signal</keyword>
<organism evidence="2 3">
    <name type="scientific">Laccaria amethystina LaAM-08-1</name>
    <dbReference type="NCBI Taxonomy" id="1095629"/>
    <lineage>
        <taxon>Eukaryota</taxon>
        <taxon>Fungi</taxon>
        <taxon>Dikarya</taxon>
        <taxon>Basidiomycota</taxon>
        <taxon>Agaricomycotina</taxon>
        <taxon>Agaricomycetes</taxon>
        <taxon>Agaricomycetidae</taxon>
        <taxon>Agaricales</taxon>
        <taxon>Agaricineae</taxon>
        <taxon>Hydnangiaceae</taxon>
        <taxon>Laccaria</taxon>
    </lineage>
</organism>